<comment type="caution">
    <text evidence="1">The sequence shown here is derived from an EMBL/GenBank/DDBJ whole genome shotgun (WGS) entry which is preliminary data.</text>
</comment>
<dbReference type="Proteomes" id="UP001152747">
    <property type="component" value="Unassembled WGS sequence"/>
</dbReference>
<dbReference type="AlphaFoldDB" id="A0A9P1IB80"/>
<proteinExistence type="predicted"/>
<evidence type="ECO:0000313" key="2">
    <source>
        <dbReference type="Proteomes" id="UP001152747"/>
    </source>
</evidence>
<gene>
    <name evidence="1" type="ORF">CAMP_LOCUS4512</name>
</gene>
<dbReference type="EMBL" id="CANHGI010000002">
    <property type="protein sequence ID" value="CAI5441875.1"/>
    <property type="molecule type" value="Genomic_DNA"/>
</dbReference>
<sequence length="89" mass="9704">MLALQQRPTTINEKAIYFPGDVIAPEPSIVANIGSVGGVEIAPRQWAVDHPSSQNKPERQPNVPVIIRQSPLISRLLAENRGLQKGTNN</sequence>
<reference evidence="1" key="1">
    <citation type="submission" date="2022-11" db="EMBL/GenBank/DDBJ databases">
        <authorList>
            <person name="Kikuchi T."/>
        </authorList>
    </citation>
    <scope>NUCLEOTIDE SEQUENCE</scope>
    <source>
        <strain evidence="1">PS1010</strain>
    </source>
</reference>
<evidence type="ECO:0000313" key="1">
    <source>
        <dbReference type="EMBL" id="CAI5441875.1"/>
    </source>
</evidence>
<accession>A0A9P1IB80</accession>
<keyword evidence="2" id="KW-1185">Reference proteome</keyword>
<organism evidence="1 2">
    <name type="scientific">Caenorhabditis angaria</name>
    <dbReference type="NCBI Taxonomy" id="860376"/>
    <lineage>
        <taxon>Eukaryota</taxon>
        <taxon>Metazoa</taxon>
        <taxon>Ecdysozoa</taxon>
        <taxon>Nematoda</taxon>
        <taxon>Chromadorea</taxon>
        <taxon>Rhabditida</taxon>
        <taxon>Rhabditina</taxon>
        <taxon>Rhabditomorpha</taxon>
        <taxon>Rhabditoidea</taxon>
        <taxon>Rhabditidae</taxon>
        <taxon>Peloderinae</taxon>
        <taxon>Caenorhabditis</taxon>
    </lineage>
</organism>
<name>A0A9P1IB80_9PELO</name>
<protein>
    <submittedName>
        <fullName evidence="1">Uncharacterized protein</fullName>
    </submittedName>
</protein>